<organism evidence="7">
    <name type="scientific">Streptomyces sp. R39</name>
    <dbReference type="NCBI Taxonomy" id="3238631"/>
    <lineage>
        <taxon>Bacteria</taxon>
        <taxon>Bacillati</taxon>
        <taxon>Actinomycetota</taxon>
        <taxon>Actinomycetes</taxon>
        <taxon>Kitasatosporales</taxon>
        <taxon>Streptomycetaceae</taxon>
        <taxon>Streptomyces</taxon>
    </lineage>
</organism>
<feature type="region of interest" description="Disordered" evidence="5">
    <location>
        <begin position="483"/>
        <end position="517"/>
    </location>
</feature>
<dbReference type="AlphaFoldDB" id="A0AB39QVJ3"/>
<dbReference type="GO" id="GO:0004519">
    <property type="term" value="F:endonuclease activity"/>
    <property type="evidence" value="ECO:0007669"/>
    <property type="project" value="UniProtKB-KW"/>
</dbReference>
<dbReference type="CDD" id="cd17249">
    <property type="entry name" value="RMtype1_S_EcoR124I-TRD2-CR2_like"/>
    <property type="match status" value="1"/>
</dbReference>
<evidence type="ECO:0000313" key="7">
    <source>
        <dbReference type="EMBL" id="XDQ46487.1"/>
    </source>
</evidence>
<keyword evidence="3" id="KW-0238">DNA-binding</keyword>
<feature type="compositionally biased region" description="Polar residues" evidence="5">
    <location>
        <begin position="493"/>
        <end position="517"/>
    </location>
</feature>
<evidence type="ECO:0000259" key="6">
    <source>
        <dbReference type="Pfam" id="PF01420"/>
    </source>
</evidence>
<comment type="similarity">
    <text evidence="1">Belongs to the type-I restriction system S methylase family.</text>
</comment>
<keyword evidence="7" id="KW-0378">Hydrolase</keyword>
<name>A0AB39QVJ3_9ACTN</name>
<dbReference type="SUPFAM" id="SSF116734">
    <property type="entry name" value="DNA methylase specificity domain"/>
    <property type="match status" value="2"/>
</dbReference>
<evidence type="ECO:0000256" key="2">
    <source>
        <dbReference type="ARBA" id="ARBA00022747"/>
    </source>
</evidence>
<evidence type="ECO:0000256" key="3">
    <source>
        <dbReference type="ARBA" id="ARBA00023125"/>
    </source>
</evidence>
<dbReference type="PANTHER" id="PTHR43140">
    <property type="entry name" value="TYPE-1 RESTRICTION ENZYME ECOKI SPECIFICITY PROTEIN"/>
    <property type="match status" value="1"/>
</dbReference>
<feature type="domain" description="Type I restriction modification DNA specificity" evidence="6">
    <location>
        <begin position="26"/>
        <end position="194"/>
    </location>
</feature>
<dbReference type="InterPro" id="IPR000055">
    <property type="entry name" value="Restrct_endonuc_typeI_TRD"/>
</dbReference>
<dbReference type="PANTHER" id="PTHR43140:SF1">
    <property type="entry name" value="TYPE I RESTRICTION ENZYME ECOKI SPECIFICITY SUBUNIT"/>
    <property type="match status" value="1"/>
</dbReference>
<comment type="subunit">
    <text evidence="4">The methyltransferase is composed of M and S polypeptides.</text>
</comment>
<dbReference type="Gene3D" id="3.90.220.20">
    <property type="entry name" value="DNA methylase specificity domains"/>
    <property type="match status" value="2"/>
</dbReference>
<gene>
    <name evidence="7" type="ORF">AB5J52_31855</name>
</gene>
<dbReference type="GO" id="GO:0009307">
    <property type="term" value="P:DNA restriction-modification system"/>
    <property type="evidence" value="ECO:0007669"/>
    <property type="project" value="UniProtKB-KW"/>
</dbReference>
<evidence type="ECO:0000256" key="4">
    <source>
        <dbReference type="ARBA" id="ARBA00038652"/>
    </source>
</evidence>
<sequence>MTTDSGVGPGGAGSGGDVTDAGGLPAGWGRATLGELGEWFGGGTPSKKNPEFWTDGTIPWLSPKDMGEAVLSGTQDLINESALDASPVKWLPAGAVAIVVRSGILERKVPVAYVPFKVTLNQDMKAVVPHEGIDGRWLAFIISSQEQRILADCRKSGTTVASLEVSRLMELEVSVPPVAEQHRIVAKLDEQLAHIEAGEAAVEAASAKQQPLMDSILDRCVLGLAYEPSKESLKDIQSRSGRKINYQSLRALPAGWVWRAAQDVCSSIVSGSTPEASLMHADAGDIPFLKVYNISKRGFVDFTVRPTFVDRETHEKILKRSKVLPGDVLTNIVGPPLGKSAVVPEGHPEWNINQAIAAFRAGPEISPEWLRFVLQSPYVIGILVRTARATAGQFNIAISTCRELPIPIPPRRVQDALCKELAESTEQLAVLHENVHSLNGEALELREALFHAAFTGALVPQDPDDEPASVLLDRIRAERATVVKQTRRKRVSHTTSPAAPQTSGRPVPSGTQEALPL</sequence>
<dbReference type="Pfam" id="PF01420">
    <property type="entry name" value="Methylase_S"/>
    <property type="match status" value="1"/>
</dbReference>
<keyword evidence="7" id="KW-0540">Nuclease</keyword>
<accession>A0AB39QVJ3</accession>
<reference evidence="7" key="1">
    <citation type="submission" date="2024-07" db="EMBL/GenBank/DDBJ databases">
        <authorList>
            <person name="Yu S.T."/>
        </authorList>
    </citation>
    <scope>NUCLEOTIDE SEQUENCE</scope>
    <source>
        <strain evidence="7">R39</strain>
    </source>
</reference>
<proteinExistence type="inferred from homology"/>
<dbReference type="GO" id="GO:0003677">
    <property type="term" value="F:DNA binding"/>
    <property type="evidence" value="ECO:0007669"/>
    <property type="project" value="UniProtKB-KW"/>
</dbReference>
<keyword evidence="7" id="KW-0255">Endonuclease</keyword>
<dbReference type="EMBL" id="CP163441">
    <property type="protein sequence ID" value="XDQ46487.1"/>
    <property type="molecule type" value="Genomic_DNA"/>
</dbReference>
<keyword evidence="2" id="KW-0680">Restriction system</keyword>
<evidence type="ECO:0000256" key="5">
    <source>
        <dbReference type="SAM" id="MobiDB-lite"/>
    </source>
</evidence>
<dbReference type="RefSeq" id="WP_369225476.1">
    <property type="nucleotide sequence ID" value="NZ_CP163441.1"/>
</dbReference>
<dbReference type="InterPro" id="IPR051212">
    <property type="entry name" value="Type-I_RE_S_subunit"/>
</dbReference>
<feature type="region of interest" description="Disordered" evidence="5">
    <location>
        <begin position="1"/>
        <end position="24"/>
    </location>
</feature>
<evidence type="ECO:0000256" key="1">
    <source>
        <dbReference type="ARBA" id="ARBA00010923"/>
    </source>
</evidence>
<feature type="compositionally biased region" description="Gly residues" evidence="5">
    <location>
        <begin position="7"/>
        <end position="16"/>
    </location>
</feature>
<dbReference type="InterPro" id="IPR044946">
    <property type="entry name" value="Restrct_endonuc_typeI_TRD_sf"/>
</dbReference>
<protein>
    <submittedName>
        <fullName evidence="7">Restriction endonuclease subunit S</fullName>
        <ecNumber evidence="7">3.1.21.-</ecNumber>
    </submittedName>
</protein>
<dbReference type="EC" id="3.1.21.-" evidence="7"/>
<dbReference type="GO" id="GO:0016787">
    <property type="term" value="F:hydrolase activity"/>
    <property type="evidence" value="ECO:0007669"/>
    <property type="project" value="UniProtKB-KW"/>
</dbReference>